<evidence type="ECO:0000313" key="6">
    <source>
        <dbReference type="Proteomes" id="UP000050164"/>
    </source>
</evidence>
<evidence type="ECO:0000313" key="1">
    <source>
        <dbReference type="EMBL" id="CKT64317.1"/>
    </source>
</evidence>
<reference evidence="4 5" key="1">
    <citation type="submission" date="2015-03" db="EMBL/GenBank/DDBJ databases">
        <authorList>
            <consortium name="Pathogen Informatics"/>
        </authorList>
    </citation>
    <scope>NUCLEOTIDE SEQUENCE [LARGE SCALE GENOMIC DNA]</scope>
    <source>
        <strain evidence="1 6">Bir 185</strain>
        <strain evidence="2 5">G09801536</strain>
        <strain evidence="4">K00500041</strain>
    </source>
</reference>
<evidence type="ECO:0000313" key="3">
    <source>
        <dbReference type="EMBL" id="COX54173.1"/>
    </source>
</evidence>
<dbReference type="Proteomes" id="UP000050164">
    <property type="component" value="Unassembled WGS sequence"/>
</dbReference>
<protein>
    <submittedName>
        <fullName evidence="3">Uncharacterized protein</fullName>
    </submittedName>
</protein>
<gene>
    <name evidence="2" type="ORF">ERS007679_04493</name>
    <name evidence="3" type="ORF">ERS007703_05327</name>
    <name evidence="1" type="ORF">ERS027659_04674</name>
</gene>
<dbReference type="AlphaFoldDB" id="A0A0T9AY85"/>
<organism evidence="3 4">
    <name type="scientific">Mycobacterium tuberculosis</name>
    <dbReference type="NCBI Taxonomy" id="1773"/>
    <lineage>
        <taxon>Bacteria</taxon>
        <taxon>Bacillati</taxon>
        <taxon>Actinomycetota</taxon>
        <taxon>Actinomycetes</taxon>
        <taxon>Mycobacteriales</taxon>
        <taxon>Mycobacteriaceae</taxon>
        <taxon>Mycobacterium</taxon>
        <taxon>Mycobacterium tuberculosis complex</taxon>
    </lineage>
</organism>
<proteinExistence type="predicted"/>
<sequence>MLPMLKMLPMPVLPIPNAGMARAAGPEASAGAVGLGRARTACAHGASWAATAEAPLW</sequence>
<dbReference type="Proteomes" id="UP000045842">
    <property type="component" value="Unassembled WGS sequence"/>
</dbReference>
<evidence type="ECO:0000313" key="2">
    <source>
        <dbReference type="EMBL" id="COW93883.1"/>
    </source>
</evidence>
<evidence type="ECO:0000313" key="5">
    <source>
        <dbReference type="Proteomes" id="UP000045842"/>
    </source>
</evidence>
<accession>A0A0T9AY85</accession>
<evidence type="ECO:0000313" key="4">
    <source>
        <dbReference type="Proteomes" id="UP000038802"/>
    </source>
</evidence>
<dbReference type="EMBL" id="CNFT01001802">
    <property type="protein sequence ID" value="CKT64317.1"/>
    <property type="molecule type" value="Genomic_DNA"/>
</dbReference>
<reference evidence="3" key="2">
    <citation type="submission" date="2015-03" db="EMBL/GenBank/DDBJ databases">
        <authorList>
            <person name="Murphy D."/>
        </authorList>
    </citation>
    <scope>NUCLEOTIDE SEQUENCE [LARGE SCALE GENOMIC DNA]</scope>
    <source>
        <strain evidence="3">K00500041</strain>
    </source>
</reference>
<dbReference type="EMBL" id="CSAD01001181">
    <property type="protein sequence ID" value="COW93883.1"/>
    <property type="molecule type" value="Genomic_DNA"/>
</dbReference>
<dbReference type="Proteomes" id="UP000038802">
    <property type="component" value="Unassembled WGS sequence"/>
</dbReference>
<dbReference type="EMBL" id="CSAE01001355">
    <property type="protein sequence ID" value="COX54173.1"/>
    <property type="molecule type" value="Genomic_DNA"/>
</dbReference>
<name>A0A0T9AY85_MYCTX</name>